<reference evidence="1 2" key="1">
    <citation type="submission" date="2018-02" db="EMBL/GenBank/DDBJ databases">
        <title>The genomes of Aspergillus section Nigri reveals drivers in fungal speciation.</title>
        <authorList>
            <consortium name="DOE Joint Genome Institute"/>
            <person name="Vesth T.C."/>
            <person name="Nybo J."/>
            <person name="Theobald S."/>
            <person name="Brandl J."/>
            <person name="Frisvad J.C."/>
            <person name="Nielsen K.F."/>
            <person name="Lyhne E.K."/>
            <person name="Kogle M.E."/>
            <person name="Kuo A."/>
            <person name="Riley R."/>
            <person name="Clum A."/>
            <person name="Nolan M."/>
            <person name="Lipzen A."/>
            <person name="Salamov A."/>
            <person name="Henrissat B."/>
            <person name="Wiebenga A."/>
            <person name="De vries R.P."/>
            <person name="Grigoriev I.V."/>
            <person name="Mortensen U.H."/>
            <person name="Andersen M.R."/>
            <person name="Baker S.E."/>
        </authorList>
    </citation>
    <scope>NUCLEOTIDE SEQUENCE [LARGE SCALE GENOMIC DNA]</scope>
    <source>
        <strain evidence="1 2">CBS 121057</strain>
    </source>
</reference>
<sequence length="142" mass="15840">MPACRRRGGLFSCFRTEYIRSTNPPRSTLWLLYMHMRVQVNHNQSTLCFCPLLGLGSAIGAFGRNCRIWAGCRFEAATGPSATFPSGKASHLLFSCREIAFPPLHLHLHLRNSNSNSNCNCNGIYSFNLLSRAKLAHDLPSL</sequence>
<dbReference type="VEuPathDB" id="FungiDB:BO78DRAFT_102599"/>
<evidence type="ECO:0000313" key="2">
    <source>
        <dbReference type="Proteomes" id="UP000248423"/>
    </source>
</evidence>
<organism evidence="1 2">
    <name type="scientific">Aspergillus sclerotiicarbonarius (strain CBS 121057 / IBT 28362)</name>
    <dbReference type="NCBI Taxonomy" id="1448318"/>
    <lineage>
        <taxon>Eukaryota</taxon>
        <taxon>Fungi</taxon>
        <taxon>Dikarya</taxon>
        <taxon>Ascomycota</taxon>
        <taxon>Pezizomycotina</taxon>
        <taxon>Eurotiomycetes</taxon>
        <taxon>Eurotiomycetidae</taxon>
        <taxon>Eurotiales</taxon>
        <taxon>Aspergillaceae</taxon>
        <taxon>Aspergillus</taxon>
        <taxon>Aspergillus subgen. Circumdati</taxon>
    </lineage>
</organism>
<name>A0A319ENL0_ASPSB</name>
<proteinExistence type="predicted"/>
<dbReference type="EMBL" id="KZ826317">
    <property type="protein sequence ID" value="PYI11866.1"/>
    <property type="molecule type" value="Genomic_DNA"/>
</dbReference>
<keyword evidence="2" id="KW-1185">Reference proteome</keyword>
<evidence type="ECO:0000313" key="1">
    <source>
        <dbReference type="EMBL" id="PYI11866.1"/>
    </source>
</evidence>
<dbReference type="Proteomes" id="UP000248423">
    <property type="component" value="Unassembled WGS sequence"/>
</dbReference>
<accession>A0A319ENL0</accession>
<protein>
    <submittedName>
        <fullName evidence="1">Uncharacterized protein</fullName>
    </submittedName>
</protein>
<dbReference type="AlphaFoldDB" id="A0A319ENL0"/>
<gene>
    <name evidence="1" type="ORF">BO78DRAFT_102599</name>
</gene>